<dbReference type="PANTHER" id="PTHR43316:SF3">
    <property type="entry name" value="HALOACID DEHALOGENASE, TYPE II (AFU_ORTHOLOGUE AFUA_2G07750)-RELATED"/>
    <property type="match status" value="1"/>
</dbReference>
<keyword evidence="1 2" id="KW-0378">Hydrolase</keyword>
<dbReference type="GO" id="GO:0016787">
    <property type="term" value="F:hydrolase activity"/>
    <property type="evidence" value="ECO:0007669"/>
    <property type="project" value="UniProtKB-KW"/>
</dbReference>
<sequence length="240" mass="27610">MVIKHLLFDLDGTLLPIDLDFFFRDYLSALSARFAATVEPRAFQEKLLASTMAMIQNNDPRLTNEEVFWQDFPARIGLSRSFLEPIFRDFYAQEYRALGNNLPPAGPVRNLLTSALMQGFSITIATNPIFPRYALIERLSWINCHDLPYRLVTSMEQMHFCKPNPNYYREILDLLGAKAGECLMIGNDEEEDMIAARLGIKTCLVTDRLIRREKTEIKPDYTCRLAELPSIIMALRPPRT</sequence>
<name>A0A8J6I2E6_9FIRM</name>
<dbReference type="SUPFAM" id="SSF56784">
    <property type="entry name" value="HAD-like"/>
    <property type="match status" value="1"/>
</dbReference>
<dbReference type="InterPro" id="IPR036412">
    <property type="entry name" value="HAD-like_sf"/>
</dbReference>
<comment type="caution">
    <text evidence="2">The sequence shown here is derived from an EMBL/GenBank/DDBJ whole genome shotgun (WGS) entry which is preliminary data.</text>
</comment>
<dbReference type="SFLD" id="SFLDS00003">
    <property type="entry name" value="Haloacid_Dehalogenase"/>
    <property type="match status" value="1"/>
</dbReference>
<evidence type="ECO:0000313" key="2">
    <source>
        <dbReference type="EMBL" id="MBA2133199.1"/>
    </source>
</evidence>
<dbReference type="InterPro" id="IPR051540">
    <property type="entry name" value="S-2-haloacid_dehalogenase"/>
</dbReference>
<dbReference type="InterPro" id="IPR006439">
    <property type="entry name" value="HAD-SF_hydro_IA"/>
</dbReference>
<dbReference type="Proteomes" id="UP000657177">
    <property type="component" value="Unassembled WGS sequence"/>
</dbReference>
<reference evidence="2" key="1">
    <citation type="submission" date="2020-06" db="EMBL/GenBank/DDBJ databases">
        <title>Novel chitinolytic bacterium.</title>
        <authorList>
            <person name="Ungkulpasvich U."/>
            <person name="Kosugi A."/>
            <person name="Uke A."/>
        </authorList>
    </citation>
    <scope>NUCLEOTIDE SEQUENCE</scope>
    <source>
        <strain evidence="2">UUS1-1</strain>
    </source>
</reference>
<dbReference type="PRINTS" id="PR00413">
    <property type="entry name" value="HADHALOGNASE"/>
</dbReference>
<protein>
    <submittedName>
        <fullName evidence="2">HAD family hydrolase</fullName>
    </submittedName>
</protein>
<proteinExistence type="predicted"/>
<dbReference type="Pfam" id="PF00702">
    <property type="entry name" value="Hydrolase"/>
    <property type="match status" value="1"/>
</dbReference>
<accession>A0A8J6I2E6</accession>
<organism evidence="2 3">
    <name type="scientific">Capillibacterium thermochitinicola</name>
    <dbReference type="NCBI Taxonomy" id="2699427"/>
    <lineage>
        <taxon>Bacteria</taxon>
        <taxon>Bacillati</taxon>
        <taxon>Bacillota</taxon>
        <taxon>Capillibacterium</taxon>
    </lineage>
</organism>
<dbReference type="SFLD" id="SFLDG01129">
    <property type="entry name" value="C1.5:_HAD__Beta-PGM__Phosphata"/>
    <property type="match status" value="1"/>
</dbReference>
<dbReference type="Gene3D" id="3.40.50.1000">
    <property type="entry name" value="HAD superfamily/HAD-like"/>
    <property type="match status" value="1"/>
</dbReference>
<dbReference type="EMBL" id="JAAKDE010000012">
    <property type="protein sequence ID" value="MBA2133199.1"/>
    <property type="molecule type" value="Genomic_DNA"/>
</dbReference>
<dbReference type="InterPro" id="IPR023214">
    <property type="entry name" value="HAD_sf"/>
</dbReference>
<evidence type="ECO:0000313" key="3">
    <source>
        <dbReference type="Proteomes" id="UP000657177"/>
    </source>
</evidence>
<keyword evidence="3" id="KW-1185">Reference proteome</keyword>
<dbReference type="PANTHER" id="PTHR43316">
    <property type="entry name" value="HYDROLASE, HALOACID DELAHOGENASE-RELATED"/>
    <property type="match status" value="1"/>
</dbReference>
<gene>
    <name evidence="2" type="ORF">G5B42_06540</name>
</gene>
<dbReference type="AlphaFoldDB" id="A0A8J6I2E6"/>
<evidence type="ECO:0000256" key="1">
    <source>
        <dbReference type="ARBA" id="ARBA00022801"/>
    </source>
</evidence>